<dbReference type="InterPro" id="IPR029039">
    <property type="entry name" value="Flavoprotein-like_sf"/>
</dbReference>
<evidence type="ECO:0000256" key="3">
    <source>
        <dbReference type="ARBA" id="ARBA00023002"/>
    </source>
</evidence>
<organism evidence="8 9">
    <name type="scientific">Kribbella deserti</name>
    <dbReference type="NCBI Taxonomy" id="1926257"/>
    <lineage>
        <taxon>Bacteria</taxon>
        <taxon>Bacillati</taxon>
        <taxon>Actinomycetota</taxon>
        <taxon>Actinomycetes</taxon>
        <taxon>Propionibacteriales</taxon>
        <taxon>Kribbellaceae</taxon>
        <taxon>Kribbella</taxon>
    </lineage>
</organism>
<dbReference type="EC" id="1.7.1.17" evidence="6"/>
<feature type="binding site" evidence="6">
    <location>
        <begin position="97"/>
        <end position="100"/>
    </location>
    <ligand>
        <name>FMN</name>
        <dbReference type="ChEBI" id="CHEBI:58210"/>
    </ligand>
</feature>
<reference evidence="8 9" key="1">
    <citation type="submission" date="2024-09" db="EMBL/GenBank/DDBJ databases">
        <authorList>
            <person name="Sun Q."/>
            <person name="Mori K."/>
        </authorList>
    </citation>
    <scope>NUCLEOTIDE SEQUENCE [LARGE SCALE GENOMIC DNA]</scope>
    <source>
        <strain evidence="8 9">CGMCC 1.15906</strain>
    </source>
</reference>
<feature type="binding site" evidence="6">
    <location>
        <position position="9"/>
    </location>
    <ligand>
        <name>FMN</name>
        <dbReference type="ChEBI" id="CHEBI:58210"/>
    </ligand>
</feature>
<evidence type="ECO:0000313" key="8">
    <source>
        <dbReference type="EMBL" id="MFC0622632.1"/>
    </source>
</evidence>
<feature type="domain" description="Flavodoxin-like fold" evidence="7">
    <location>
        <begin position="1"/>
        <end position="203"/>
    </location>
</feature>
<dbReference type="InterPro" id="IPR050104">
    <property type="entry name" value="FMN-dep_NADH:Q_OxRdtase_AzoR1"/>
</dbReference>
<name>A0ABV6QDC1_9ACTN</name>
<evidence type="ECO:0000256" key="5">
    <source>
        <dbReference type="ARBA" id="ARBA00048542"/>
    </source>
</evidence>
<dbReference type="HAMAP" id="MF_01216">
    <property type="entry name" value="Azoreductase_type1"/>
    <property type="match status" value="1"/>
</dbReference>
<evidence type="ECO:0000256" key="1">
    <source>
        <dbReference type="ARBA" id="ARBA00022630"/>
    </source>
</evidence>
<comment type="catalytic activity">
    <reaction evidence="5">
        <text>N,N-dimethyl-1,4-phenylenediamine + anthranilate + 2 NAD(+) = 2-(4-dimethylaminophenyl)diazenylbenzoate + 2 NADH + 2 H(+)</text>
        <dbReference type="Rhea" id="RHEA:55872"/>
        <dbReference type="ChEBI" id="CHEBI:15378"/>
        <dbReference type="ChEBI" id="CHEBI:15783"/>
        <dbReference type="ChEBI" id="CHEBI:16567"/>
        <dbReference type="ChEBI" id="CHEBI:57540"/>
        <dbReference type="ChEBI" id="CHEBI:57945"/>
        <dbReference type="ChEBI" id="CHEBI:71579"/>
        <dbReference type="EC" id="1.7.1.17"/>
    </reaction>
    <physiologicalReaction direction="right-to-left" evidence="5">
        <dbReference type="Rhea" id="RHEA:55874"/>
    </physiologicalReaction>
</comment>
<dbReference type="RefSeq" id="WP_380043310.1">
    <property type="nucleotide sequence ID" value="NZ_JBHLTC010000001.1"/>
</dbReference>
<dbReference type="Proteomes" id="UP001589890">
    <property type="component" value="Unassembled WGS sequence"/>
</dbReference>
<keyword evidence="4 6" id="KW-0520">NAD</keyword>
<dbReference type="Gene3D" id="3.40.50.360">
    <property type="match status" value="1"/>
</dbReference>
<evidence type="ECO:0000256" key="6">
    <source>
        <dbReference type="HAMAP-Rule" id="MF_01216"/>
    </source>
</evidence>
<protein>
    <recommendedName>
        <fullName evidence="6">FMN dependent NADH:quinone oxidoreductase</fullName>
        <ecNumber evidence="6">1.6.5.-</ecNumber>
    </recommendedName>
    <alternativeName>
        <fullName evidence="6">Azo-dye reductase</fullName>
    </alternativeName>
    <alternativeName>
        <fullName evidence="6">FMN-dependent NADH-azo compound oxidoreductase</fullName>
    </alternativeName>
    <alternativeName>
        <fullName evidence="6">FMN-dependent NADH-azoreductase</fullName>
        <ecNumber evidence="6">1.7.1.17</ecNumber>
    </alternativeName>
</protein>
<comment type="cofactor">
    <cofactor evidence="6">
        <name>FMN</name>
        <dbReference type="ChEBI" id="CHEBI:58210"/>
    </cofactor>
    <text evidence="6">Binds 1 FMN per subunit.</text>
</comment>
<keyword evidence="1 6" id="KW-0285">Flavoprotein</keyword>
<keyword evidence="3 6" id="KW-0560">Oxidoreductase</keyword>
<accession>A0ABV6QDC1</accession>
<comment type="function">
    <text evidence="6">Also exhibits azoreductase activity. Catalyzes the reductive cleavage of the azo bond in aromatic azo compounds to the corresponding amines.</text>
</comment>
<comment type="function">
    <text evidence="6">Quinone reductase that provides resistance to thiol-specific stress caused by electrophilic quinones.</text>
</comment>
<dbReference type="InterPro" id="IPR003680">
    <property type="entry name" value="Flavodoxin_fold"/>
</dbReference>
<keyword evidence="9" id="KW-1185">Reference proteome</keyword>
<comment type="caution">
    <text evidence="8">The sequence shown here is derived from an EMBL/GenBank/DDBJ whole genome shotgun (WGS) entry which is preliminary data.</text>
</comment>
<sequence length="214" mass="23844">MRVLHIIASPREHNSNTLRIANSFLETLRATAGNVTVDVVDLYNHDLPAIAGTNIDVKYTLMIGQPIDKNHAESWHQIERLIEHFVAADMYVISCPMWNFSIPYALKYYIDCIVQPGYVFKYDQDGRPVPLVLGKKMVCITSRGGDYGPTGPLHAYDFQEPYLRAIFGFIGITENHFINAQPMDITPALREAAVEAATLQAQSLAMHTAAVAPV</sequence>
<evidence type="ECO:0000256" key="2">
    <source>
        <dbReference type="ARBA" id="ARBA00022643"/>
    </source>
</evidence>
<comment type="similarity">
    <text evidence="6">Belongs to the azoreductase type 1 family.</text>
</comment>
<dbReference type="PANTHER" id="PTHR43741">
    <property type="entry name" value="FMN-DEPENDENT NADH-AZOREDUCTASE 1"/>
    <property type="match status" value="1"/>
</dbReference>
<dbReference type="PANTHER" id="PTHR43741:SF4">
    <property type="entry name" value="FMN-DEPENDENT NADH:QUINONE OXIDOREDUCTASE"/>
    <property type="match status" value="1"/>
</dbReference>
<evidence type="ECO:0000313" key="9">
    <source>
        <dbReference type="Proteomes" id="UP001589890"/>
    </source>
</evidence>
<proteinExistence type="inferred from homology"/>
<dbReference type="Pfam" id="PF02525">
    <property type="entry name" value="Flavodoxin_2"/>
    <property type="match status" value="1"/>
</dbReference>
<dbReference type="SUPFAM" id="SSF52218">
    <property type="entry name" value="Flavoproteins"/>
    <property type="match status" value="1"/>
</dbReference>
<feature type="binding site" evidence="6">
    <location>
        <begin position="142"/>
        <end position="145"/>
    </location>
    <ligand>
        <name>FMN</name>
        <dbReference type="ChEBI" id="CHEBI:58210"/>
    </ligand>
</feature>
<evidence type="ECO:0000256" key="4">
    <source>
        <dbReference type="ARBA" id="ARBA00023027"/>
    </source>
</evidence>
<comment type="subunit">
    <text evidence="6">Homodimer.</text>
</comment>
<comment type="catalytic activity">
    <reaction evidence="6">
        <text>2 a quinone + NADH + H(+) = 2 a 1,4-benzosemiquinone + NAD(+)</text>
        <dbReference type="Rhea" id="RHEA:65952"/>
        <dbReference type="ChEBI" id="CHEBI:15378"/>
        <dbReference type="ChEBI" id="CHEBI:57540"/>
        <dbReference type="ChEBI" id="CHEBI:57945"/>
        <dbReference type="ChEBI" id="CHEBI:132124"/>
        <dbReference type="ChEBI" id="CHEBI:134225"/>
    </reaction>
</comment>
<dbReference type="EMBL" id="JBHLTC010000001">
    <property type="protein sequence ID" value="MFC0622632.1"/>
    <property type="molecule type" value="Genomic_DNA"/>
</dbReference>
<dbReference type="EC" id="1.6.5.-" evidence="6"/>
<gene>
    <name evidence="6" type="primary">azoR</name>
    <name evidence="8" type="ORF">ACFFGN_01070</name>
</gene>
<keyword evidence="2 6" id="KW-0288">FMN</keyword>
<dbReference type="InterPro" id="IPR023048">
    <property type="entry name" value="NADH:quinone_OxRdtase_FMN_depd"/>
</dbReference>
<comment type="caution">
    <text evidence="6">Lacks conserved residue(s) required for the propagation of feature annotation.</text>
</comment>
<evidence type="ECO:0000259" key="7">
    <source>
        <dbReference type="Pfam" id="PF02525"/>
    </source>
</evidence>